<dbReference type="Proteomes" id="UP000758652">
    <property type="component" value="Unassembled WGS sequence"/>
</dbReference>
<dbReference type="InterPro" id="IPR036259">
    <property type="entry name" value="MFS_trans_sf"/>
</dbReference>
<evidence type="ECO:0000256" key="1">
    <source>
        <dbReference type="ARBA" id="ARBA00004651"/>
    </source>
</evidence>
<feature type="transmembrane region" description="Helical" evidence="6">
    <location>
        <begin position="289"/>
        <end position="305"/>
    </location>
</feature>
<feature type="transmembrane region" description="Helical" evidence="6">
    <location>
        <begin position="165"/>
        <end position="184"/>
    </location>
</feature>
<keyword evidence="9" id="KW-1185">Reference proteome</keyword>
<accession>A0ABR9RJH8</accession>
<proteinExistence type="predicted"/>
<evidence type="ECO:0000313" key="8">
    <source>
        <dbReference type="EMBL" id="MBE5063131.1"/>
    </source>
</evidence>
<feature type="transmembrane region" description="Helical" evidence="6">
    <location>
        <begin position="105"/>
        <end position="123"/>
    </location>
</feature>
<keyword evidence="4 6" id="KW-1133">Transmembrane helix</keyword>
<dbReference type="RefSeq" id="WP_226394799.1">
    <property type="nucleotide sequence ID" value="NZ_JADCKL010000004.1"/>
</dbReference>
<dbReference type="Gene3D" id="1.20.1250.20">
    <property type="entry name" value="MFS general substrate transporter like domains"/>
    <property type="match status" value="2"/>
</dbReference>
<dbReference type="InterPro" id="IPR011701">
    <property type="entry name" value="MFS"/>
</dbReference>
<feature type="transmembrane region" description="Helical" evidence="6">
    <location>
        <begin position="311"/>
        <end position="334"/>
    </location>
</feature>
<feature type="transmembrane region" description="Helical" evidence="6">
    <location>
        <begin position="346"/>
        <end position="365"/>
    </location>
</feature>
<dbReference type="Pfam" id="PF07690">
    <property type="entry name" value="MFS_1"/>
    <property type="match status" value="1"/>
</dbReference>
<sequence>MKNIRNRYLVLTAATIVNFVHGNPYIWTVFQPYVKEEYGLTTAASSQPFTIIIGIFAVGNMLGGCLQHKVGARKTIFLGSFVMCAGFFLAAMAPRSMPWLIDLGYGALGGLGSGCAFSMLTAVPQAWFPDRRGMVSGITIGMVGLSGILMNPLCDWFLSSFGYRTAMLLVTLIYAVLSLGGFFVTEPPADAFEEVSSSAPKQDPSANMLGRQYTPGQMMRTKTFYIISLAMALAVPAYVLVNPVMKSLGMERGLTSGQALAAVMAASVANIIGRFALPWLSDRTGRRKVLFALYLLAAVSVLGLTRATGLLFVLLASAVCLVYGGVVSIFPVVVSDHFGTRHQGTNYGAVMIGYGLASILCPLLLTLAGQNLSLVIAGAASAAGLLLLRYF</sequence>
<dbReference type="PROSITE" id="PS50850">
    <property type="entry name" value="MFS"/>
    <property type="match status" value="1"/>
</dbReference>
<feature type="transmembrane region" description="Helical" evidence="6">
    <location>
        <begin position="224"/>
        <end position="245"/>
    </location>
</feature>
<comment type="caution">
    <text evidence="8">The sequence shown here is derived from an EMBL/GenBank/DDBJ whole genome shotgun (WGS) entry which is preliminary data.</text>
</comment>
<dbReference type="PANTHER" id="PTHR43385">
    <property type="entry name" value="RIBOFLAVIN TRANSPORTER RIBJ"/>
    <property type="match status" value="1"/>
</dbReference>
<keyword evidence="5 6" id="KW-0472">Membrane</keyword>
<organism evidence="8 9">
    <name type="scientific">Claveliimonas monacensis</name>
    <dbReference type="NCBI Taxonomy" id="2779351"/>
    <lineage>
        <taxon>Bacteria</taxon>
        <taxon>Bacillati</taxon>
        <taxon>Bacillota</taxon>
        <taxon>Clostridia</taxon>
        <taxon>Lachnospirales</taxon>
        <taxon>Lachnospiraceae</taxon>
        <taxon>Claveliimonas</taxon>
    </lineage>
</organism>
<dbReference type="InterPro" id="IPR020846">
    <property type="entry name" value="MFS_dom"/>
</dbReference>
<protein>
    <submittedName>
        <fullName evidence="8">MFS transporter</fullName>
    </submittedName>
</protein>
<name>A0ABR9RJH8_9FIRM</name>
<feature type="transmembrane region" description="Helical" evidence="6">
    <location>
        <begin position="135"/>
        <end position="153"/>
    </location>
</feature>
<evidence type="ECO:0000259" key="7">
    <source>
        <dbReference type="PROSITE" id="PS50850"/>
    </source>
</evidence>
<dbReference type="PANTHER" id="PTHR43385:SF1">
    <property type="entry name" value="RIBOFLAVIN TRANSPORTER RIBJ"/>
    <property type="match status" value="1"/>
</dbReference>
<gene>
    <name evidence="8" type="ORF">INF30_07640</name>
</gene>
<dbReference type="InterPro" id="IPR052983">
    <property type="entry name" value="MFS_Riboflavin_Transporter"/>
</dbReference>
<feature type="transmembrane region" description="Helical" evidence="6">
    <location>
        <begin position="371"/>
        <end position="388"/>
    </location>
</feature>
<evidence type="ECO:0000256" key="5">
    <source>
        <dbReference type="ARBA" id="ARBA00023136"/>
    </source>
</evidence>
<feature type="transmembrane region" description="Helical" evidence="6">
    <location>
        <begin position="46"/>
        <end position="63"/>
    </location>
</feature>
<evidence type="ECO:0000256" key="4">
    <source>
        <dbReference type="ARBA" id="ARBA00022989"/>
    </source>
</evidence>
<evidence type="ECO:0000256" key="3">
    <source>
        <dbReference type="ARBA" id="ARBA00022692"/>
    </source>
</evidence>
<keyword evidence="2" id="KW-0813">Transport</keyword>
<keyword evidence="3 6" id="KW-0812">Transmembrane</keyword>
<dbReference type="SUPFAM" id="SSF103473">
    <property type="entry name" value="MFS general substrate transporter"/>
    <property type="match status" value="1"/>
</dbReference>
<feature type="domain" description="Major facilitator superfamily (MFS) profile" evidence="7">
    <location>
        <begin position="7"/>
        <end position="391"/>
    </location>
</feature>
<feature type="transmembrane region" description="Helical" evidence="6">
    <location>
        <begin position="257"/>
        <end position="277"/>
    </location>
</feature>
<feature type="transmembrane region" description="Helical" evidence="6">
    <location>
        <begin position="75"/>
        <end position="93"/>
    </location>
</feature>
<comment type="subcellular location">
    <subcellularLocation>
        <location evidence="1">Cell membrane</location>
        <topology evidence="1">Multi-pass membrane protein</topology>
    </subcellularLocation>
</comment>
<evidence type="ECO:0000313" key="9">
    <source>
        <dbReference type="Proteomes" id="UP000758652"/>
    </source>
</evidence>
<dbReference type="EMBL" id="JADCKL010000004">
    <property type="protein sequence ID" value="MBE5063131.1"/>
    <property type="molecule type" value="Genomic_DNA"/>
</dbReference>
<evidence type="ECO:0000256" key="6">
    <source>
        <dbReference type="SAM" id="Phobius"/>
    </source>
</evidence>
<evidence type="ECO:0000256" key="2">
    <source>
        <dbReference type="ARBA" id="ARBA00022448"/>
    </source>
</evidence>
<reference evidence="8 9" key="1">
    <citation type="submission" date="2020-10" db="EMBL/GenBank/DDBJ databases">
        <title>ChiBAC.</title>
        <authorList>
            <person name="Zenner C."/>
            <person name="Hitch T.C.A."/>
            <person name="Clavel T."/>
        </authorList>
    </citation>
    <scope>NUCLEOTIDE SEQUENCE [LARGE SCALE GENOMIC DNA]</scope>
    <source>
        <strain evidence="8 9">DSM 108991</strain>
    </source>
</reference>